<dbReference type="EMBL" id="JASJQH010001842">
    <property type="protein sequence ID" value="KAK9760736.1"/>
    <property type="molecule type" value="Genomic_DNA"/>
</dbReference>
<name>A0ABR2WGZ5_9FUNG</name>
<reference evidence="2 3" key="1">
    <citation type="submission" date="2023-04" db="EMBL/GenBank/DDBJ databases">
        <title>Genome of Basidiobolus ranarum AG-B5.</title>
        <authorList>
            <person name="Stajich J.E."/>
            <person name="Carter-House D."/>
            <person name="Gryganskyi A."/>
        </authorList>
    </citation>
    <scope>NUCLEOTIDE SEQUENCE [LARGE SCALE GENOMIC DNA]</scope>
    <source>
        <strain evidence="2 3">AG-B5</strain>
    </source>
</reference>
<dbReference type="Proteomes" id="UP001479436">
    <property type="component" value="Unassembled WGS sequence"/>
</dbReference>
<accession>A0ABR2WGZ5</accession>
<sequence>MGKPNLEEQNYELLFEYQFDSSIKRMSVIYRLKNSEKLIMFTKGATERIISLCQNIEGDTEILQKVDILASKGLHVLILAYKTLNLNPEDVQNSNPPRPESHWAVQEAYSAGIMVHVLTSDYEETATAIAKEVGISKSSFSNEKIKNSVITGP</sequence>
<dbReference type="PANTHER" id="PTHR42861">
    <property type="entry name" value="CALCIUM-TRANSPORTING ATPASE"/>
    <property type="match status" value="1"/>
</dbReference>
<comment type="subcellular location">
    <subcellularLocation>
        <location evidence="1">Membrane</location>
        <topology evidence="1">Multi-pass membrane protein</topology>
    </subcellularLocation>
</comment>
<keyword evidence="3" id="KW-1185">Reference proteome</keyword>
<proteinExistence type="predicted"/>
<gene>
    <name evidence="2" type="ORF">K7432_014921</name>
</gene>
<dbReference type="Pfam" id="PF13246">
    <property type="entry name" value="Cation_ATPase"/>
    <property type="match status" value="1"/>
</dbReference>
<evidence type="ECO:0000313" key="3">
    <source>
        <dbReference type="Proteomes" id="UP001479436"/>
    </source>
</evidence>
<dbReference type="InterPro" id="IPR036412">
    <property type="entry name" value="HAD-like_sf"/>
</dbReference>
<evidence type="ECO:0000256" key="1">
    <source>
        <dbReference type="ARBA" id="ARBA00004141"/>
    </source>
</evidence>
<dbReference type="SUPFAM" id="SSF56784">
    <property type="entry name" value="HAD-like"/>
    <property type="match status" value="1"/>
</dbReference>
<comment type="caution">
    <text evidence="2">The sequence shown here is derived from an EMBL/GenBank/DDBJ whole genome shotgun (WGS) entry which is preliminary data.</text>
</comment>
<protein>
    <submittedName>
        <fullName evidence="2">Uncharacterized protein</fullName>
    </submittedName>
</protein>
<organism evidence="2 3">
    <name type="scientific">Basidiobolus ranarum</name>
    <dbReference type="NCBI Taxonomy" id="34480"/>
    <lineage>
        <taxon>Eukaryota</taxon>
        <taxon>Fungi</taxon>
        <taxon>Fungi incertae sedis</taxon>
        <taxon>Zoopagomycota</taxon>
        <taxon>Entomophthoromycotina</taxon>
        <taxon>Basidiobolomycetes</taxon>
        <taxon>Basidiobolales</taxon>
        <taxon>Basidiobolaceae</taxon>
        <taxon>Basidiobolus</taxon>
    </lineage>
</organism>
<dbReference type="Gene3D" id="3.40.1110.10">
    <property type="entry name" value="Calcium-transporting ATPase, cytoplasmic domain N"/>
    <property type="match status" value="1"/>
</dbReference>
<evidence type="ECO:0000313" key="2">
    <source>
        <dbReference type="EMBL" id="KAK9760736.1"/>
    </source>
</evidence>
<dbReference type="InterPro" id="IPR023299">
    <property type="entry name" value="ATPase_P-typ_cyto_dom_N"/>
</dbReference>
<dbReference type="SUPFAM" id="SSF81660">
    <property type="entry name" value="Metal cation-transporting ATPase, ATP-binding domain N"/>
    <property type="match status" value="1"/>
</dbReference>